<keyword evidence="7" id="KW-0032">Aminotransferase</keyword>
<evidence type="ECO:0000313" key="8">
    <source>
        <dbReference type="Proteomes" id="UP000261080"/>
    </source>
</evidence>
<dbReference type="Proteomes" id="UP000261080">
    <property type="component" value="Unassembled WGS sequence"/>
</dbReference>
<dbReference type="EMBL" id="QVLX01000003">
    <property type="protein sequence ID" value="RGE87813.1"/>
    <property type="molecule type" value="Genomic_DNA"/>
</dbReference>
<evidence type="ECO:0000313" key="7">
    <source>
        <dbReference type="EMBL" id="RGE87813.1"/>
    </source>
</evidence>
<organism evidence="7 8">
    <name type="scientific">Sellimonas intestinalis</name>
    <dbReference type="NCBI Taxonomy" id="1653434"/>
    <lineage>
        <taxon>Bacteria</taxon>
        <taxon>Bacillati</taxon>
        <taxon>Bacillota</taxon>
        <taxon>Clostridia</taxon>
        <taxon>Lachnospirales</taxon>
        <taxon>Lachnospiraceae</taxon>
        <taxon>Sellimonas</taxon>
    </lineage>
</organism>
<dbReference type="Pfam" id="PF03711">
    <property type="entry name" value="OKR_DC_1_C"/>
    <property type="match status" value="1"/>
</dbReference>
<dbReference type="GO" id="GO:0008483">
    <property type="term" value="F:transaminase activity"/>
    <property type="evidence" value="ECO:0007669"/>
    <property type="project" value="UniProtKB-KW"/>
</dbReference>
<keyword evidence="8" id="KW-1185">Reference proteome</keyword>
<dbReference type="InterPro" id="IPR015424">
    <property type="entry name" value="PyrdxlP-dep_Trfase"/>
</dbReference>
<dbReference type="Pfam" id="PF01276">
    <property type="entry name" value="OKR_DC_1"/>
    <property type="match status" value="1"/>
</dbReference>
<dbReference type="InterPro" id="IPR015421">
    <property type="entry name" value="PyrdxlP-dep_Trfase_major"/>
</dbReference>
<dbReference type="GO" id="GO:0016831">
    <property type="term" value="F:carboxy-lyase activity"/>
    <property type="evidence" value="ECO:0007669"/>
    <property type="project" value="UniProtKB-KW"/>
</dbReference>
<dbReference type="Gene3D" id="3.90.100.10">
    <property type="entry name" value="Orn/Lys/Arg decarboxylase, C-terminal domain"/>
    <property type="match status" value="1"/>
</dbReference>
<dbReference type="SUPFAM" id="SSF53383">
    <property type="entry name" value="PLP-dependent transferases"/>
    <property type="match status" value="1"/>
</dbReference>
<dbReference type="AlphaFoldDB" id="A0A3E3K2P9"/>
<dbReference type="InterPro" id="IPR008286">
    <property type="entry name" value="Prn/Lys/Arg_de-COase_C"/>
</dbReference>
<keyword evidence="3" id="KW-0210">Decarboxylase</keyword>
<evidence type="ECO:0000256" key="2">
    <source>
        <dbReference type="ARBA" id="ARBA00010671"/>
    </source>
</evidence>
<dbReference type="InterPro" id="IPR052357">
    <property type="entry name" value="Orn_Lys_Arg_decarboxylase-I"/>
</dbReference>
<evidence type="ECO:0000256" key="4">
    <source>
        <dbReference type="ARBA" id="ARBA00022898"/>
    </source>
</evidence>
<evidence type="ECO:0000256" key="1">
    <source>
        <dbReference type="ARBA" id="ARBA00001933"/>
    </source>
</evidence>
<dbReference type="PROSITE" id="PS00703">
    <property type="entry name" value="OKR_DC_1"/>
    <property type="match status" value="1"/>
</dbReference>
<gene>
    <name evidence="7" type="ORF">DW016_06750</name>
</gene>
<dbReference type="RefSeq" id="WP_024731750.1">
    <property type="nucleotide sequence ID" value="NZ_CALBAT010000027.1"/>
</dbReference>
<evidence type="ECO:0000259" key="6">
    <source>
        <dbReference type="PROSITE" id="PS00703"/>
    </source>
</evidence>
<keyword evidence="7" id="KW-0808">Transferase</keyword>
<feature type="domain" description="Orn/Lys/Arg decarboxylases family 1 pyridoxal-P attachment site" evidence="6">
    <location>
        <begin position="223"/>
        <end position="237"/>
    </location>
</feature>
<keyword evidence="5" id="KW-0456">Lyase</keyword>
<dbReference type="Gene3D" id="3.40.640.10">
    <property type="entry name" value="Type I PLP-dependent aspartate aminotransferase-like (Major domain)"/>
    <property type="match status" value="1"/>
</dbReference>
<dbReference type="OrthoDB" id="9815233at2"/>
<comment type="similarity">
    <text evidence="2">Belongs to the Orn/Lys/Arg decarboxylase class-I family.</text>
</comment>
<name>A0A3E3K2P9_9FIRM</name>
<comment type="caution">
    <text evidence="7">The sequence shown here is derived from an EMBL/GenBank/DDBJ whole genome shotgun (WGS) entry which is preliminary data.</text>
</comment>
<keyword evidence="4" id="KW-0663">Pyridoxal phosphate</keyword>
<dbReference type="InterPro" id="IPR000310">
    <property type="entry name" value="Orn/Lys/Arg_deCO2ase_major_dom"/>
</dbReference>
<comment type="cofactor">
    <cofactor evidence="1">
        <name>pyridoxal 5'-phosphate</name>
        <dbReference type="ChEBI" id="CHEBI:597326"/>
    </cofactor>
</comment>
<dbReference type="PANTHER" id="PTHR43277:SF4">
    <property type="entry name" value="ARGININE DECARBOXYLASE"/>
    <property type="match status" value="1"/>
</dbReference>
<reference evidence="7 8" key="1">
    <citation type="submission" date="2018-08" db="EMBL/GenBank/DDBJ databases">
        <title>A genome reference for cultivated species of the human gut microbiota.</title>
        <authorList>
            <person name="Zou Y."/>
            <person name="Xue W."/>
            <person name="Luo G."/>
        </authorList>
    </citation>
    <scope>NUCLEOTIDE SEQUENCE [LARGE SCALE GENOMIC DNA]</scope>
    <source>
        <strain evidence="7 8">AF37-2AT</strain>
    </source>
</reference>
<sequence>MDMIAQKRAPIYEALERFRKMRIVPFDVPGHKHGRGNPELVELLGSKCVGIDVNSMKPLDNLCHPVSVIKEAEELAAEAFGAAHAFLMVGGTTSAVQSMVLSCCKKGDKIILPRNVHRSVINALVLCGAKPVYVNPDVDHHLGISLGMRVSQVEQVIRENPDAVAVFVNNPTYYGICSDLRTIVHLAHEYNMKVLVDEAHGTHFYFGENLPVSAMKAGADMASVSMHKSGGSLTQSSYLLTGPNVNAGYVRQIINLTQTTSASYLLLSSLDISRRNLALRGKESFGKVMELAGYARKEINQIGGYYAFAGEKKNGSSIFDFDTTKLSVHTLDIGLAGIEVYDILRDEYDIQIEFGDLGNILAYLSIGDRKQEVERLVSALADIKRRHHKDKTGMLSQEYIPPKVVMTPQESFYASKESLPLEETKGRICSEFVMCYPPGIPILAPGEEITDKIIDYIVYAKEKGCSMTGPEDERIERLNVLREE</sequence>
<accession>A0A3E3K2P9</accession>
<evidence type="ECO:0000256" key="3">
    <source>
        <dbReference type="ARBA" id="ARBA00022793"/>
    </source>
</evidence>
<evidence type="ECO:0000256" key="5">
    <source>
        <dbReference type="ARBA" id="ARBA00023239"/>
    </source>
</evidence>
<proteinExistence type="inferred from homology"/>
<protein>
    <submittedName>
        <fullName evidence="7">Aminotransferase class I/II-fold pyridoxal phosphate-dependent enzyme</fullName>
    </submittedName>
</protein>
<dbReference type="PANTHER" id="PTHR43277">
    <property type="entry name" value="ARGININE DECARBOXYLASE"/>
    <property type="match status" value="1"/>
</dbReference>